<feature type="transmembrane region" description="Helical" evidence="1">
    <location>
        <begin position="31"/>
        <end position="54"/>
    </location>
</feature>
<dbReference type="PANTHER" id="PTHR42305">
    <property type="entry name" value="MEMBRANE PROTEIN RV1733C-RELATED"/>
    <property type="match status" value="1"/>
</dbReference>
<comment type="caution">
    <text evidence="2">The sequence shown here is derived from an EMBL/GenBank/DDBJ whole genome shotgun (WGS) entry which is preliminary data.</text>
</comment>
<keyword evidence="3" id="KW-1185">Reference proteome</keyword>
<name>A0A5M7BB41_SACHI</name>
<accession>A0A5M7BB41</accession>
<evidence type="ECO:0000313" key="2">
    <source>
        <dbReference type="EMBL" id="KAA5825487.1"/>
    </source>
</evidence>
<reference evidence="2 3" key="1">
    <citation type="submission" date="2019-09" db="EMBL/GenBank/DDBJ databases">
        <title>Draft genome sequence of the thermophilic Saccharopolyspora hirsuta VKM Ac-666T.</title>
        <authorList>
            <person name="Lobastova T.G."/>
            <person name="Fokina V."/>
            <person name="Bragin E.Y."/>
            <person name="Shtratnikova V.Y."/>
            <person name="Starodumova I.P."/>
            <person name="Tarlachkov S.V."/>
            <person name="Donova M.V."/>
        </authorList>
    </citation>
    <scope>NUCLEOTIDE SEQUENCE [LARGE SCALE GENOMIC DNA]</scope>
    <source>
        <strain evidence="2 3">VKM Ac-666</strain>
    </source>
</reference>
<dbReference type="RefSeq" id="WP_150070803.1">
    <property type="nucleotide sequence ID" value="NZ_VWPH01000021.1"/>
</dbReference>
<dbReference type="EMBL" id="VWPH01000021">
    <property type="protein sequence ID" value="KAA5825487.1"/>
    <property type="molecule type" value="Genomic_DNA"/>
</dbReference>
<evidence type="ECO:0000313" key="3">
    <source>
        <dbReference type="Proteomes" id="UP000323946"/>
    </source>
</evidence>
<evidence type="ECO:0000256" key="1">
    <source>
        <dbReference type="SAM" id="Phobius"/>
    </source>
</evidence>
<gene>
    <name evidence="2" type="ORF">F1721_33200</name>
</gene>
<organism evidence="2 3">
    <name type="scientific">Saccharopolyspora hirsuta</name>
    <dbReference type="NCBI Taxonomy" id="1837"/>
    <lineage>
        <taxon>Bacteria</taxon>
        <taxon>Bacillati</taxon>
        <taxon>Actinomycetota</taxon>
        <taxon>Actinomycetes</taxon>
        <taxon>Pseudonocardiales</taxon>
        <taxon>Pseudonocardiaceae</taxon>
        <taxon>Saccharopolyspora</taxon>
    </lineage>
</organism>
<dbReference type="OrthoDB" id="3579868at2"/>
<keyword evidence="1" id="KW-0812">Transmembrane</keyword>
<dbReference type="InterPro" id="IPR039708">
    <property type="entry name" value="MT1774/Rv1733c-like"/>
</dbReference>
<protein>
    <submittedName>
        <fullName evidence="2">Uncharacterized protein</fullName>
    </submittedName>
</protein>
<proteinExistence type="predicted"/>
<keyword evidence="1" id="KW-0472">Membrane</keyword>
<dbReference type="PANTHER" id="PTHR42305:SF1">
    <property type="entry name" value="MEMBRANE PROTEIN RV1733C-RELATED"/>
    <property type="match status" value="1"/>
</dbReference>
<sequence>MCVGWLSAEARWFGQALGRKPNPLRRCRDRLTAVLILGLVVAAVTAVPLGALAWGRAAYESDVLAEAGTARHPVEAVVIAEPRREVVGVNPDFLVTRYRAEARWTGADGAPRVQMIDVETGAAVGSAIAVWVDDAERLAAAPRSEGQLRASAAGATAGALFTGEALCAALIACVRAAAGARAGRAWGREWEVVGPQWTQQEH</sequence>
<dbReference type="AlphaFoldDB" id="A0A5M7BB41"/>
<dbReference type="Proteomes" id="UP000323946">
    <property type="component" value="Unassembled WGS sequence"/>
</dbReference>
<keyword evidence="1" id="KW-1133">Transmembrane helix</keyword>